<dbReference type="InterPro" id="IPR039535">
    <property type="entry name" value="ASST-like"/>
</dbReference>
<evidence type="ECO:0000313" key="3">
    <source>
        <dbReference type="EMBL" id="CAB4824619.1"/>
    </source>
</evidence>
<dbReference type="InterPro" id="IPR001480">
    <property type="entry name" value="Bulb-type_lectin_dom"/>
</dbReference>
<protein>
    <submittedName>
        <fullName evidence="3">Unannotated protein</fullName>
    </submittedName>
</protein>
<reference evidence="3" key="1">
    <citation type="submission" date="2020-05" db="EMBL/GenBank/DDBJ databases">
        <authorList>
            <person name="Chiriac C."/>
            <person name="Salcher M."/>
            <person name="Ghai R."/>
            <person name="Kavagutti S V."/>
        </authorList>
    </citation>
    <scope>NUCLEOTIDE SEQUENCE</scope>
</reference>
<dbReference type="InterPro" id="IPR053143">
    <property type="entry name" value="Arylsulfate_ST"/>
</dbReference>
<evidence type="ECO:0000313" key="5">
    <source>
        <dbReference type="EMBL" id="CAB5007830.1"/>
    </source>
</evidence>
<evidence type="ECO:0000259" key="1">
    <source>
        <dbReference type="PROSITE" id="PS50853"/>
    </source>
</evidence>
<dbReference type="CDD" id="cd00028">
    <property type="entry name" value="B_lectin"/>
    <property type="match status" value="1"/>
</dbReference>
<dbReference type="SUPFAM" id="SSF51110">
    <property type="entry name" value="alpha-D-mannose-specific plant lectins"/>
    <property type="match status" value="1"/>
</dbReference>
<dbReference type="PANTHER" id="PTHR35340">
    <property type="entry name" value="PQQ ENZYME REPEAT PROTEIN-RELATED"/>
    <property type="match status" value="1"/>
</dbReference>
<dbReference type="PROSITE" id="PS50927">
    <property type="entry name" value="BULB_LECTIN"/>
    <property type="match status" value="1"/>
</dbReference>
<dbReference type="InterPro" id="IPR036426">
    <property type="entry name" value="Bulb-type_lectin_dom_sf"/>
</dbReference>
<name>A0A6J6ZW33_9ZZZZ</name>
<dbReference type="CDD" id="cd00063">
    <property type="entry name" value="FN3"/>
    <property type="match status" value="1"/>
</dbReference>
<organism evidence="3">
    <name type="scientific">freshwater metagenome</name>
    <dbReference type="NCBI Taxonomy" id="449393"/>
    <lineage>
        <taxon>unclassified sequences</taxon>
        <taxon>metagenomes</taxon>
        <taxon>ecological metagenomes</taxon>
    </lineage>
</organism>
<dbReference type="Pfam" id="PF14269">
    <property type="entry name" value="Arylsulfotran_2"/>
    <property type="match status" value="1"/>
</dbReference>
<feature type="domain" description="Bulb-type lectin" evidence="2">
    <location>
        <begin position="44"/>
        <end position="157"/>
    </location>
</feature>
<dbReference type="InterPro" id="IPR003961">
    <property type="entry name" value="FN3_dom"/>
</dbReference>
<dbReference type="SUPFAM" id="SSF49265">
    <property type="entry name" value="Fibronectin type III"/>
    <property type="match status" value="1"/>
</dbReference>
<dbReference type="PANTHER" id="PTHR35340:SF5">
    <property type="entry name" value="ASST-DOMAIN-CONTAINING PROTEIN"/>
    <property type="match status" value="1"/>
</dbReference>
<dbReference type="Gene3D" id="2.60.40.10">
    <property type="entry name" value="Immunoglobulins"/>
    <property type="match status" value="1"/>
</dbReference>
<dbReference type="AlphaFoldDB" id="A0A6J6ZW33"/>
<dbReference type="PROSITE" id="PS50853">
    <property type="entry name" value="FN3"/>
    <property type="match status" value="1"/>
</dbReference>
<sequence>MSVNHVNEGFTRYKKIFASLVGLTLTASMVTGCIPDRSTLPVGPNVLASGGTLSAGEQLVSPNGQSVLRLQSDQNLVEYDATTSPWTPIWSTNTVNSGATHLEMQGDANLVLYRGSGVTQPVWASGSSGFNSSLVLQDDTNLVVYQSNGPLWSRITGLLPRPVVTVPSAPLNPSASIGATSQSTLSWQTPATDGGAPITGYSVTSSPSVAPPASCTNTVALTCIFTGLAPNTAYSFSVSASNSKGAGPAATANGGTGTFSVSIAGGSPEATPSPGTPSAPGLFPAFSRTVTDYVSRCSGSSPIPVAVYAAPGVTVTVNGRGVTGASTVVNVIRNASQEFPVTVRDSSGTTSHFIRCLPSDFPTWTVTGSGVTQSDFYITAPLITHSYPTIFDNHGVPVWWTVPTINNPGYATLLPNNHVLYGDPQNVTGREVTLDGATVRNFAGALGGISIPSSEPFTNSDMHEVKVLPAGAGPSGAWGGYYLTVTFEPKSGVDLSGLCIASQCGPASASIWDAVIKVTNPAGSGTVVWSWRTSDHIPVTEMDPQWICAFVLADGTSAPGCPVTNNHVYGYDVYHWNSIEYTPNGFILSYRHLDAIYNVDWTTPSNDPTSNSIVWKLGGRARSESLSILNDPYFPSSDTMNPPTHGFGGQHDARLNSDGTISLHDNGSGTRARPPRVVRYQLDLSAHTATLVESRTDAAIPASFCCGSTRLLPGGNWVTAWGGTSTFTETTPANVDVLRVTFSSDVLLYRAEPIFGGRLTREELRVGMNTQFGSG</sequence>
<dbReference type="EMBL" id="CAFABE010000022">
    <property type="protein sequence ID" value="CAB4824619.1"/>
    <property type="molecule type" value="Genomic_DNA"/>
</dbReference>
<dbReference type="InterPro" id="IPR013783">
    <property type="entry name" value="Ig-like_fold"/>
</dbReference>
<dbReference type="EMBL" id="CAFBPM010000001">
    <property type="protein sequence ID" value="CAB5007830.1"/>
    <property type="molecule type" value="Genomic_DNA"/>
</dbReference>
<evidence type="ECO:0000313" key="4">
    <source>
        <dbReference type="EMBL" id="CAB4873357.1"/>
    </source>
</evidence>
<evidence type="ECO:0000259" key="2">
    <source>
        <dbReference type="PROSITE" id="PS50927"/>
    </source>
</evidence>
<accession>A0A6J6ZW33</accession>
<dbReference type="SMART" id="SM00060">
    <property type="entry name" value="FN3"/>
    <property type="match status" value="1"/>
</dbReference>
<dbReference type="SMART" id="SM00108">
    <property type="entry name" value="B_lectin"/>
    <property type="match status" value="1"/>
</dbReference>
<gene>
    <name evidence="3" type="ORF">UFOPK3164_00660</name>
    <name evidence="4" type="ORF">UFOPK3427_00954</name>
    <name evidence="5" type="ORF">UFOPK4112_00131</name>
</gene>
<dbReference type="InterPro" id="IPR036116">
    <property type="entry name" value="FN3_sf"/>
</dbReference>
<dbReference type="Gene3D" id="2.90.10.10">
    <property type="entry name" value="Bulb-type lectin domain"/>
    <property type="match status" value="2"/>
</dbReference>
<feature type="domain" description="Fibronectin type-III" evidence="1">
    <location>
        <begin position="169"/>
        <end position="261"/>
    </location>
</feature>
<dbReference type="Pfam" id="PF00041">
    <property type="entry name" value="fn3"/>
    <property type="match status" value="1"/>
</dbReference>
<proteinExistence type="predicted"/>
<dbReference type="EMBL" id="CAFBLT010000001">
    <property type="protein sequence ID" value="CAB4873357.1"/>
    <property type="molecule type" value="Genomic_DNA"/>
</dbReference>
<dbReference type="PRINTS" id="PR00014">
    <property type="entry name" value="FNTYPEIII"/>
</dbReference>